<feature type="domain" description="DUF2169" evidence="2">
    <location>
        <begin position="24"/>
        <end position="304"/>
    </location>
</feature>
<dbReference type="PRINTS" id="PR01217">
    <property type="entry name" value="PRICHEXTENSN"/>
</dbReference>
<proteinExistence type="predicted"/>
<organism evidence="3 4">
    <name type="scientific">Polyangium mundeleinium</name>
    <dbReference type="NCBI Taxonomy" id="2995306"/>
    <lineage>
        <taxon>Bacteria</taxon>
        <taxon>Pseudomonadati</taxon>
        <taxon>Myxococcota</taxon>
        <taxon>Polyangia</taxon>
        <taxon>Polyangiales</taxon>
        <taxon>Polyangiaceae</taxon>
        <taxon>Polyangium</taxon>
    </lineage>
</organism>
<keyword evidence="4" id="KW-1185">Reference proteome</keyword>
<reference evidence="3 4" key="1">
    <citation type="submission" date="2022-11" db="EMBL/GenBank/DDBJ databases">
        <title>Minimal conservation of predation-associated metabolite biosynthetic gene clusters underscores biosynthetic potential of Myxococcota including descriptions for ten novel species: Archangium lansinium sp. nov., Myxococcus landrumus sp. nov., Nannocystis bai.</title>
        <authorList>
            <person name="Ahearne A."/>
            <person name="Stevens C."/>
            <person name="Dowd S."/>
        </authorList>
    </citation>
    <scope>NUCLEOTIDE SEQUENCE [LARGE SCALE GENOMIC DNA]</scope>
    <source>
        <strain evidence="3 4">RJM3</strain>
    </source>
</reference>
<feature type="compositionally biased region" description="Pro residues" evidence="1">
    <location>
        <begin position="468"/>
        <end position="492"/>
    </location>
</feature>
<feature type="region of interest" description="Disordered" evidence="1">
    <location>
        <begin position="144"/>
        <end position="166"/>
    </location>
</feature>
<feature type="region of interest" description="Disordered" evidence="1">
    <location>
        <begin position="343"/>
        <end position="389"/>
    </location>
</feature>
<evidence type="ECO:0000313" key="3">
    <source>
        <dbReference type="EMBL" id="MDC0745991.1"/>
    </source>
</evidence>
<evidence type="ECO:0000256" key="1">
    <source>
        <dbReference type="SAM" id="MobiDB-lite"/>
    </source>
</evidence>
<feature type="compositionally biased region" description="Pro residues" evidence="1">
    <location>
        <begin position="414"/>
        <end position="454"/>
    </location>
</feature>
<dbReference type="Pfam" id="PF09937">
    <property type="entry name" value="DUF2169"/>
    <property type="match status" value="1"/>
</dbReference>
<dbReference type="Proteomes" id="UP001221411">
    <property type="component" value="Unassembled WGS sequence"/>
</dbReference>
<feature type="compositionally biased region" description="Polar residues" evidence="1">
    <location>
        <begin position="367"/>
        <end position="381"/>
    </location>
</feature>
<name>A0ABT5EYU7_9BACT</name>
<protein>
    <submittedName>
        <fullName evidence="3">DUF2169 domain-containing protein</fullName>
    </submittedName>
</protein>
<gene>
    <name evidence="3" type="ORF">POL67_31985</name>
</gene>
<dbReference type="EMBL" id="JAQNDO010000001">
    <property type="protein sequence ID" value="MDC0745991.1"/>
    <property type="molecule type" value="Genomic_DNA"/>
</dbReference>
<dbReference type="RefSeq" id="WP_271924056.1">
    <property type="nucleotide sequence ID" value="NZ_JAQNDO010000001.1"/>
</dbReference>
<sequence length="640" mass="68212">MASMEVVSACPLRVGSILWQPREGTYVLTVVCKATFTLAPDLSVLAEEQDDPNEHDEYWDDDARRSLSAASDFAPFKRGADILLVGHAYAPHASPGGPFFARLVVGDMLDKTIEVHGERAWTADGRLLEEPPAGRVALRWERAAGGPGTTNPVGVSPNAPPDARHLRRVPNFGPPGLRLTRPSEVIPPVGFGPIAPTWPERQANLPRHAAGWDHQRLGAWPLPAGIDASFFNTAPPDQRVPELVGDERISLTNLHPHLPALSTRLRLVKPRALVQKSGAPADLRFRCDTLFLDTNRGIGTLTWRGSLPLVSPHEDGCVVVTTEESDRQLSGSGAPGTVQLDWRSSQQAAVSPALPFTPSDPADEETNSLSLEDTTTISPDSQRLDPGAALPFVKPPLAVLGVALPAPPPLAPAPVRPPSSVPPPPLPFEPPPPASRPAPPDRVAPGLPQAPPMIGPLATLRDPAPSEIAPPPAPAPAPAPPAPAPATPAPEPAPERDPATVSIEQFATISAEIAEQHESRADILRRAELTERTFAEVERRCSRVLAEEAARGEHDERTKYDRSYVAAVEGFRGPIKPDEYARIMASLVRGQAPAVLDELEIQQPALMPILRSWAKNAAGATGAGGGALDALDAFRGTKRT</sequence>
<accession>A0ABT5EYU7</accession>
<evidence type="ECO:0000313" key="4">
    <source>
        <dbReference type="Proteomes" id="UP001221411"/>
    </source>
</evidence>
<evidence type="ECO:0000259" key="2">
    <source>
        <dbReference type="Pfam" id="PF09937"/>
    </source>
</evidence>
<feature type="region of interest" description="Disordered" evidence="1">
    <location>
        <begin position="414"/>
        <end position="498"/>
    </location>
</feature>
<comment type="caution">
    <text evidence="3">The sequence shown here is derived from an EMBL/GenBank/DDBJ whole genome shotgun (WGS) entry which is preliminary data.</text>
</comment>
<dbReference type="InterPro" id="IPR018683">
    <property type="entry name" value="DUF2169"/>
</dbReference>